<evidence type="ECO:0000313" key="2">
    <source>
        <dbReference type="EMBL" id="MFB0841227.1"/>
    </source>
</evidence>
<keyword evidence="1" id="KW-0732">Signal</keyword>
<sequence length="292" mass="32615">MKKITSAILVTALGVTMLSGPAMAAEPVSDTAGNANNVLTAVQTQKYEEEAKQSVQNYIKAIERKDVEEMTKWVKDTRFQSFGEQKQEYQKMFDVNPFSEFKIVDVKTRDEKTANVAIELTRKDTKQIEKVELPIIKDNDSKWRLVLGDAETRDQNSITNGRVESQKIISPASSSVAYYEFFLYKKGEIILPTKAYSTSSFNMTGTSITINGWQQSTGSNTPVYVEYQIVVKGFFSDDVKGSFLLNGYFPKTNTDRWYSYTISTSSPVQGAHLKIVNASAEIGCDGAGNVYQ</sequence>
<proteinExistence type="predicted"/>
<dbReference type="RefSeq" id="WP_373948671.1">
    <property type="nucleotide sequence ID" value="NZ_JBHDLN010000002.1"/>
</dbReference>
<comment type="caution">
    <text evidence="2">The sequence shown here is derived from an EMBL/GenBank/DDBJ whole genome shotgun (WGS) entry which is preliminary data.</text>
</comment>
<accession>A0ABV4UVL7</accession>
<dbReference type="Proteomes" id="UP001575622">
    <property type="component" value="Unassembled WGS sequence"/>
</dbReference>
<dbReference type="EMBL" id="JBHDLN010000002">
    <property type="protein sequence ID" value="MFB0841227.1"/>
    <property type="molecule type" value="Genomic_DNA"/>
</dbReference>
<feature type="chain" id="PRO_5046161814" description="DUF4878 domain-containing protein" evidence="1">
    <location>
        <begin position="25"/>
        <end position="292"/>
    </location>
</feature>
<organism evidence="2 3">
    <name type="scientific">Paenibacillus oleatilyticus</name>
    <dbReference type="NCBI Taxonomy" id="2594886"/>
    <lineage>
        <taxon>Bacteria</taxon>
        <taxon>Bacillati</taxon>
        <taxon>Bacillota</taxon>
        <taxon>Bacilli</taxon>
        <taxon>Bacillales</taxon>
        <taxon>Paenibacillaceae</taxon>
        <taxon>Paenibacillus</taxon>
    </lineage>
</organism>
<protein>
    <recommendedName>
        <fullName evidence="4">DUF4878 domain-containing protein</fullName>
    </recommendedName>
</protein>
<name>A0ABV4UVL7_9BACL</name>
<feature type="signal peptide" evidence="1">
    <location>
        <begin position="1"/>
        <end position="24"/>
    </location>
</feature>
<evidence type="ECO:0008006" key="4">
    <source>
        <dbReference type="Google" id="ProtNLM"/>
    </source>
</evidence>
<gene>
    <name evidence="2" type="ORF">ACEU3E_03510</name>
</gene>
<keyword evidence="3" id="KW-1185">Reference proteome</keyword>
<evidence type="ECO:0000256" key="1">
    <source>
        <dbReference type="SAM" id="SignalP"/>
    </source>
</evidence>
<evidence type="ECO:0000313" key="3">
    <source>
        <dbReference type="Proteomes" id="UP001575622"/>
    </source>
</evidence>
<reference evidence="2 3" key="1">
    <citation type="submission" date="2024-09" db="EMBL/GenBank/DDBJ databases">
        <authorList>
            <person name="Makale K.P.P."/>
            <person name="Makhzoum A."/>
            <person name="Rantong G."/>
            <person name="Rahube T.O."/>
        </authorList>
    </citation>
    <scope>NUCLEOTIDE SEQUENCE [LARGE SCALE GENOMIC DNA]</scope>
    <source>
        <strain evidence="2 3">KM_D13</strain>
    </source>
</reference>